<sequence>MNRVKPLPPQKIASYALTLVCTLLINGCNTAEKNSTDDNTSPQIYPDYAYIKNLADTTTAQNVSDSGHGFSTPIPTLTENQLTQHLNGDTHFETSFTTAPNNEHPELDGLGPVFNNQNCNSCHQRDGRPSTISLADAQSRKLLGSEAGIFLRMSIEDGECKEPLASNNFCANTPVNGFGLQLFHRGVLKARENWQEMPFIGQANVYLAYEYKTITYSDNKQVTLKKPVFTIEQPHDVSSNNVQNSAILQANVNFSPRNGMPVFGLGLLELIPEKDIVALSDEHDSNNDGISGRANWVFDPIKAKSGELVPVSLGRFGWKANTPSVRVQALGALQGDMGVTNPLFPQESIANSAFHQSYLTRTGFIDTGTGVDGLPEASQEFSDDVVFYAETLAVPARRNIEAPNVMKGAQLFEQSQCSSCHHPDFITATDNVTLGGIAAPEALKGQHIYPFTDMLLHDMGEGLADNRRDYMATGKEWKTRPLWGIGLTKAVNPAAGFLHDGRAATIEEAILWHGGEAEQSKNSFMALTETDRNSLIAFVKSL</sequence>
<evidence type="ECO:0000256" key="3">
    <source>
        <dbReference type="ARBA" id="ARBA00023004"/>
    </source>
</evidence>
<keyword evidence="1 4" id="KW-0349">Heme</keyword>
<dbReference type="GO" id="GO:0020037">
    <property type="term" value="F:heme binding"/>
    <property type="evidence" value="ECO:0007669"/>
    <property type="project" value="InterPro"/>
</dbReference>
<comment type="caution">
    <text evidence="6">The sequence shown here is derived from an EMBL/GenBank/DDBJ whole genome shotgun (WGS) entry which is preliminary data.</text>
</comment>
<keyword evidence="3 4" id="KW-0408">Iron</keyword>
<name>A0A7X0NH13_9GAMM</name>
<dbReference type="Pfam" id="PF06537">
    <property type="entry name" value="DHOR"/>
    <property type="match status" value="1"/>
</dbReference>
<dbReference type="PANTHER" id="PTHR30600">
    <property type="entry name" value="CYTOCHROME C PEROXIDASE-RELATED"/>
    <property type="match status" value="1"/>
</dbReference>
<gene>
    <name evidence="6" type="ORF">HNQ55_001820</name>
</gene>
<dbReference type="GO" id="GO:0004130">
    <property type="term" value="F:cytochrome-c peroxidase activity"/>
    <property type="evidence" value="ECO:0007669"/>
    <property type="project" value="TreeGrafter"/>
</dbReference>
<reference evidence="6 7" key="1">
    <citation type="submission" date="2020-08" db="EMBL/GenBank/DDBJ databases">
        <title>Genomic Encyclopedia of Type Strains, Phase IV (KMG-IV): sequencing the most valuable type-strain genomes for metagenomic binning, comparative biology and taxonomic classification.</title>
        <authorList>
            <person name="Goeker M."/>
        </authorList>
    </citation>
    <scope>NUCLEOTIDE SEQUENCE [LARGE SCALE GENOMIC DNA]</scope>
    <source>
        <strain evidence="6 7">DSM 26287</strain>
    </source>
</reference>
<dbReference type="PANTHER" id="PTHR30600:SF4">
    <property type="entry name" value="CYTOCHROME C DOMAIN-CONTAINING PROTEIN"/>
    <property type="match status" value="1"/>
</dbReference>
<dbReference type="PROSITE" id="PS51007">
    <property type="entry name" value="CYTC"/>
    <property type="match status" value="1"/>
</dbReference>
<dbReference type="Proteomes" id="UP000537141">
    <property type="component" value="Unassembled WGS sequence"/>
</dbReference>
<dbReference type="EMBL" id="JACHHU010000012">
    <property type="protein sequence ID" value="MBB6543312.1"/>
    <property type="molecule type" value="Genomic_DNA"/>
</dbReference>
<evidence type="ECO:0000256" key="1">
    <source>
        <dbReference type="ARBA" id="ARBA00022617"/>
    </source>
</evidence>
<dbReference type="PIRSF" id="PIRSF028099">
    <property type="entry name" value="DUF1111"/>
    <property type="match status" value="1"/>
</dbReference>
<keyword evidence="7" id="KW-1185">Reference proteome</keyword>
<dbReference type="GO" id="GO:0009055">
    <property type="term" value="F:electron transfer activity"/>
    <property type="evidence" value="ECO:0007669"/>
    <property type="project" value="InterPro"/>
</dbReference>
<dbReference type="InterPro" id="IPR051395">
    <property type="entry name" value="Cytochrome_c_Peroxidase/MauG"/>
</dbReference>
<evidence type="ECO:0000313" key="7">
    <source>
        <dbReference type="Proteomes" id="UP000537141"/>
    </source>
</evidence>
<dbReference type="AlphaFoldDB" id="A0A7X0NH13"/>
<accession>A0A7X0NH13</accession>
<keyword evidence="2 4" id="KW-0479">Metal-binding</keyword>
<evidence type="ECO:0000313" key="6">
    <source>
        <dbReference type="EMBL" id="MBB6543312.1"/>
    </source>
</evidence>
<evidence type="ECO:0000256" key="4">
    <source>
        <dbReference type="PROSITE-ProRule" id="PRU00433"/>
    </source>
</evidence>
<dbReference type="Gene3D" id="1.10.760.10">
    <property type="entry name" value="Cytochrome c-like domain"/>
    <property type="match status" value="1"/>
</dbReference>
<dbReference type="InterPro" id="IPR036909">
    <property type="entry name" value="Cyt_c-like_dom_sf"/>
</dbReference>
<feature type="domain" description="Cytochrome c" evidence="5">
    <location>
        <begin position="403"/>
        <end position="542"/>
    </location>
</feature>
<dbReference type="GO" id="GO:0046872">
    <property type="term" value="F:metal ion binding"/>
    <property type="evidence" value="ECO:0007669"/>
    <property type="project" value="UniProtKB-KW"/>
</dbReference>
<dbReference type="InterPro" id="IPR009056">
    <property type="entry name" value="Cyt_c-like_dom"/>
</dbReference>
<protein>
    <submittedName>
        <fullName evidence="6">CxxC motif-containing protein (DUF1111 family)</fullName>
    </submittedName>
</protein>
<organism evidence="6 7">
    <name type="scientific">Thalassotalea piscium</name>
    <dbReference type="NCBI Taxonomy" id="1230533"/>
    <lineage>
        <taxon>Bacteria</taxon>
        <taxon>Pseudomonadati</taxon>
        <taxon>Pseudomonadota</taxon>
        <taxon>Gammaproteobacteria</taxon>
        <taxon>Alteromonadales</taxon>
        <taxon>Colwelliaceae</taxon>
        <taxon>Thalassotalea</taxon>
    </lineage>
</organism>
<evidence type="ECO:0000259" key="5">
    <source>
        <dbReference type="PROSITE" id="PS51007"/>
    </source>
</evidence>
<proteinExistence type="predicted"/>
<evidence type="ECO:0000256" key="2">
    <source>
        <dbReference type="ARBA" id="ARBA00022723"/>
    </source>
</evidence>
<dbReference type="InterPro" id="IPR010538">
    <property type="entry name" value="DHOR"/>
</dbReference>
<dbReference type="RefSeq" id="WP_184424101.1">
    <property type="nucleotide sequence ID" value="NZ_AP027362.1"/>
</dbReference>
<dbReference type="SUPFAM" id="SSF46626">
    <property type="entry name" value="Cytochrome c"/>
    <property type="match status" value="1"/>
</dbReference>